<comment type="caution">
    <text evidence="1">The sequence shown here is derived from an EMBL/GenBank/DDBJ whole genome shotgun (WGS) entry which is preliminary data.</text>
</comment>
<protein>
    <submittedName>
        <fullName evidence="1">Uncharacterized protein</fullName>
    </submittedName>
</protein>
<keyword evidence="2" id="KW-1185">Reference proteome</keyword>
<name>A0AAD9TFT4_9ROSI</name>
<proteinExistence type="predicted"/>
<evidence type="ECO:0000313" key="2">
    <source>
        <dbReference type="Proteomes" id="UP001280121"/>
    </source>
</evidence>
<organism evidence="1 2">
    <name type="scientific">Dipteronia dyeriana</name>
    <dbReference type="NCBI Taxonomy" id="168575"/>
    <lineage>
        <taxon>Eukaryota</taxon>
        <taxon>Viridiplantae</taxon>
        <taxon>Streptophyta</taxon>
        <taxon>Embryophyta</taxon>
        <taxon>Tracheophyta</taxon>
        <taxon>Spermatophyta</taxon>
        <taxon>Magnoliopsida</taxon>
        <taxon>eudicotyledons</taxon>
        <taxon>Gunneridae</taxon>
        <taxon>Pentapetalae</taxon>
        <taxon>rosids</taxon>
        <taxon>malvids</taxon>
        <taxon>Sapindales</taxon>
        <taxon>Sapindaceae</taxon>
        <taxon>Hippocastanoideae</taxon>
        <taxon>Acereae</taxon>
        <taxon>Dipteronia</taxon>
    </lineage>
</organism>
<accession>A0AAD9TFT4</accession>
<evidence type="ECO:0000313" key="1">
    <source>
        <dbReference type="EMBL" id="KAK2634778.1"/>
    </source>
</evidence>
<gene>
    <name evidence="1" type="ORF">Ddye_029570</name>
</gene>
<dbReference type="AlphaFoldDB" id="A0AAD9TFT4"/>
<reference evidence="1" key="1">
    <citation type="journal article" date="2023" name="Plant J.">
        <title>Genome sequences and population genomics provide insights into the demographic history, inbreeding, and mutation load of two 'living fossil' tree species of Dipteronia.</title>
        <authorList>
            <person name="Feng Y."/>
            <person name="Comes H.P."/>
            <person name="Chen J."/>
            <person name="Zhu S."/>
            <person name="Lu R."/>
            <person name="Zhang X."/>
            <person name="Li P."/>
            <person name="Qiu J."/>
            <person name="Olsen K.M."/>
            <person name="Qiu Y."/>
        </authorList>
    </citation>
    <scope>NUCLEOTIDE SEQUENCE</scope>
    <source>
        <strain evidence="1">KIB01</strain>
    </source>
</reference>
<dbReference type="Proteomes" id="UP001280121">
    <property type="component" value="Unassembled WGS sequence"/>
</dbReference>
<dbReference type="EMBL" id="JANJYI010000009">
    <property type="protein sequence ID" value="KAK2634778.1"/>
    <property type="molecule type" value="Genomic_DNA"/>
</dbReference>
<sequence>MDLLPCSHALTAVRYIIRFSLRLILLKRESHRFHCFYRDQNMDFTSLCVDYYKRQTLIDGYSVPTMPVGHPFTWIVPSDIVERVVLNPISRRQVGGPREGRHISSLERTTTQNCRRC</sequence>